<dbReference type="Proteomes" id="UP001595998">
    <property type="component" value="Unassembled WGS sequence"/>
</dbReference>
<dbReference type="EMBL" id="JBHSEH010000002">
    <property type="protein sequence ID" value="MFC4424740.1"/>
    <property type="molecule type" value="Genomic_DNA"/>
</dbReference>
<dbReference type="PIRSF" id="PIRSF004681">
    <property type="entry name" value="UCP004681"/>
    <property type="match status" value="1"/>
</dbReference>
<proteinExistence type="inferred from homology"/>
<dbReference type="SUPFAM" id="SSF111038">
    <property type="entry name" value="YjbQ-like"/>
    <property type="match status" value="1"/>
</dbReference>
<accession>A0ABV8XKJ3</accession>
<dbReference type="NCBIfam" id="TIGR00149">
    <property type="entry name" value="TIGR00149_YjbQ"/>
    <property type="match status" value="1"/>
</dbReference>
<gene>
    <name evidence="2" type="ORF">ACFOZ9_00845</name>
</gene>
<evidence type="ECO:0000313" key="2">
    <source>
        <dbReference type="EMBL" id="MFC4424740.1"/>
    </source>
</evidence>
<sequence>MWAQHELTLRPYPRGFHLITREVVQAVPELPGVHAGLLHVFIQHTSASLSLNENASPDVRRDFERYFNHTVPQDWPEWEHTLEGPDDMPAHIKASLLGHSVTLPVRGGRLSLGTWQGLYLGEHRDRGGPRRLLLTLHGE</sequence>
<dbReference type="PANTHER" id="PTHR30615">
    <property type="entry name" value="UNCHARACTERIZED PROTEIN YJBQ-RELATED"/>
    <property type="match status" value="1"/>
</dbReference>
<reference evidence="3" key="1">
    <citation type="journal article" date="2019" name="Int. J. Syst. Evol. Microbiol.">
        <title>The Global Catalogue of Microorganisms (GCM) 10K type strain sequencing project: providing services to taxonomists for standard genome sequencing and annotation.</title>
        <authorList>
            <consortium name="The Broad Institute Genomics Platform"/>
            <consortium name="The Broad Institute Genome Sequencing Center for Infectious Disease"/>
            <person name="Wu L."/>
            <person name="Ma J."/>
        </authorList>
    </citation>
    <scope>NUCLEOTIDE SEQUENCE [LARGE SCALE GENOMIC DNA]</scope>
    <source>
        <strain evidence="3">CCUG 56029</strain>
    </source>
</reference>
<comment type="similarity">
    <text evidence="1">Belongs to the UPF0047 family.</text>
</comment>
<evidence type="ECO:0000256" key="1">
    <source>
        <dbReference type="ARBA" id="ARBA00005534"/>
    </source>
</evidence>
<dbReference type="PANTHER" id="PTHR30615:SF8">
    <property type="entry name" value="UPF0047 PROTEIN C4A8.02C"/>
    <property type="match status" value="1"/>
</dbReference>
<comment type="caution">
    <text evidence="2">The sequence shown here is derived from an EMBL/GenBank/DDBJ whole genome shotgun (WGS) entry which is preliminary data.</text>
</comment>
<dbReference type="Gene3D" id="2.60.120.460">
    <property type="entry name" value="YjbQ-like"/>
    <property type="match status" value="1"/>
</dbReference>
<name>A0ABV8XKJ3_9DEIO</name>
<dbReference type="InterPro" id="IPR001602">
    <property type="entry name" value="UPF0047_YjbQ-like"/>
</dbReference>
<evidence type="ECO:0000313" key="3">
    <source>
        <dbReference type="Proteomes" id="UP001595998"/>
    </source>
</evidence>
<dbReference type="Pfam" id="PF01894">
    <property type="entry name" value="YjbQ"/>
    <property type="match status" value="1"/>
</dbReference>
<organism evidence="2 3">
    <name type="scientific">Deinococcus navajonensis</name>
    <dbReference type="NCBI Taxonomy" id="309884"/>
    <lineage>
        <taxon>Bacteria</taxon>
        <taxon>Thermotogati</taxon>
        <taxon>Deinococcota</taxon>
        <taxon>Deinococci</taxon>
        <taxon>Deinococcales</taxon>
        <taxon>Deinococcaceae</taxon>
        <taxon>Deinococcus</taxon>
    </lineage>
</organism>
<protein>
    <submittedName>
        <fullName evidence="2">Secondary thiamine-phosphate synthase enzyme YjbQ</fullName>
    </submittedName>
</protein>
<dbReference type="PROSITE" id="PS01314">
    <property type="entry name" value="UPF0047"/>
    <property type="match status" value="1"/>
</dbReference>
<keyword evidence="3" id="KW-1185">Reference proteome</keyword>
<dbReference type="InterPro" id="IPR035917">
    <property type="entry name" value="YjbQ-like_sf"/>
</dbReference>
<dbReference type="RefSeq" id="WP_380035147.1">
    <property type="nucleotide sequence ID" value="NZ_JBHSEH010000002.1"/>
</dbReference>